<name>A0A8J3YC72_9ACTN</name>
<dbReference type="InterPro" id="IPR000835">
    <property type="entry name" value="HTH_MarR-typ"/>
</dbReference>
<dbReference type="PROSITE" id="PS50995">
    <property type="entry name" value="HTH_MARR_2"/>
    <property type="match status" value="1"/>
</dbReference>
<dbReference type="AlphaFoldDB" id="A0A8J3YC72"/>
<evidence type="ECO:0000313" key="2">
    <source>
        <dbReference type="EMBL" id="GIJ05080.1"/>
    </source>
</evidence>
<dbReference type="InterPro" id="IPR036390">
    <property type="entry name" value="WH_DNA-bd_sf"/>
</dbReference>
<dbReference type="Pfam" id="PF12802">
    <property type="entry name" value="MarR_2"/>
    <property type="match status" value="1"/>
</dbReference>
<keyword evidence="3" id="KW-1185">Reference proteome</keyword>
<evidence type="ECO:0000259" key="1">
    <source>
        <dbReference type="PROSITE" id="PS50995"/>
    </source>
</evidence>
<dbReference type="Proteomes" id="UP000652013">
    <property type="component" value="Unassembled WGS sequence"/>
</dbReference>
<dbReference type="Gene3D" id="1.10.10.10">
    <property type="entry name" value="Winged helix-like DNA-binding domain superfamily/Winged helix DNA-binding domain"/>
    <property type="match status" value="1"/>
</dbReference>
<accession>A0A8J3YC72</accession>
<dbReference type="EMBL" id="BOOY01000031">
    <property type="protein sequence ID" value="GIJ05080.1"/>
    <property type="molecule type" value="Genomic_DNA"/>
</dbReference>
<dbReference type="PANTHER" id="PTHR39515">
    <property type="entry name" value="CONSERVED PROTEIN"/>
    <property type="match status" value="1"/>
</dbReference>
<proteinExistence type="predicted"/>
<comment type="caution">
    <text evidence="2">The sequence shown here is derived from an EMBL/GenBank/DDBJ whole genome shotgun (WGS) entry which is preliminary data.</text>
</comment>
<dbReference type="RefSeq" id="WP_203940302.1">
    <property type="nucleotide sequence ID" value="NZ_BAAAGJ010000011.1"/>
</dbReference>
<dbReference type="GO" id="GO:0003700">
    <property type="term" value="F:DNA-binding transcription factor activity"/>
    <property type="evidence" value="ECO:0007669"/>
    <property type="project" value="InterPro"/>
</dbReference>
<dbReference type="SUPFAM" id="SSF46785">
    <property type="entry name" value="Winged helix' DNA-binding domain"/>
    <property type="match status" value="1"/>
</dbReference>
<reference evidence="2" key="1">
    <citation type="submission" date="2021-01" db="EMBL/GenBank/DDBJ databases">
        <title>Whole genome shotgun sequence of Spirilliplanes yamanashiensis NBRC 15828.</title>
        <authorList>
            <person name="Komaki H."/>
            <person name="Tamura T."/>
        </authorList>
    </citation>
    <scope>NUCLEOTIDE SEQUENCE</scope>
    <source>
        <strain evidence="2">NBRC 15828</strain>
    </source>
</reference>
<dbReference type="SMART" id="SM00347">
    <property type="entry name" value="HTH_MARR"/>
    <property type="match status" value="1"/>
</dbReference>
<gene>
    <name evidence="2" type="ORF">Sya03_44320</name>
</gene>
<organism evidence="2 3">
    <name type="scientific">Spirilliplanes yamanashiensis</name>
    <dbReference type="NCBI Taxonomy" id="42233"/>
    <lineage>
        <taxon>Bacteria</taxon>
        <taxon>Bacillati</taxon>
        <taxon>Actinomycetota</taxon>
        <taxon>Actinomycetes</taxon>
        <taxon>Micromonosporales</taxon>
        <taxon>Micromonosporaceae</taxon>
        <taxon>Spirilliplanes</taxon>
    </lineage>
</organism>
<evidence type="ECO:0000313" key="3">
    <source>
        <dbReference type="Proteomes" id="UP000652013"/>
    </source>
</evidence>
<dbReference type="InterPro" id="IPR036388">
    <property type="entry name" value="WH-like_DNA-bd_sf"/>
</dbReference>
<protein>
    <submittedName>
        <fullName evidence="2">MarR family transcriptional regulator</fullName>
    </submittedName>
</protein>
<feature type="domain" description="HTH marR-type" evidence="1">
    <location>
        <begin position="5"/>
        <end position="140"/>
    </location>
</feature>
<dbReference type="PANTHER" id="PTHR39515:SF2">
    <property type="entry name" value="HTH-TYPE TRANSCRIPTIONAL REGULATOR RV0880"/>
    <property type="match status" value="1"/>
</dbReference>
<dbReference type="InterPro" id="IPR052526">
    <property type="entry name" value="HTH-type_Bedaq_tolerance"/>
</dbReference>
<sequence>MGDHAGDLGEAVATLHHALRRATVRATGRPELPAAQNELLKLVERRPGIGVTAAAEQLGIAPNTASTLVGEAVAAGLVTRERDTGDRRTVRLLLTDEARRRLERYRDLRRTLVAVGLGELPPEARRELAAAVPHLRRLAELLGGQG</sequence>